<dbReference type="Gene3D" id="3.80.10.10">
    <property type="entry name" value="Ribonuclease Inhibitor"/>
    <property type="match status" value="1"/>
</dbReference>
<evidence type="ECO:0000313" key="1">
    <source>
        <dbReference type="EMBL" id="JAP94773.1"/>
    </source>
</evidence>
<organism evidence="1">
    <name type="scientific">Trepomonas sp. PC1</name>
    <dbReference type="NCBI Taxonomy" id="1076344"/>
    <lineage>
        <taxon>Eukaryota</taxon>
        <taxon>Metamonada</taxon>
        <taxon>Diplomonadida</taxon>
        <taxon>Hexamitidae</taxon>
        <taxon>Hexamitinae</taxon>
        <taxon>Trepomonas</taxon>
    </lineage>
</organism>
<protein>
    <submittedName>
        <fullName evidence="1">Leucine rich repeats-containing protein</fullName>
    </submittedName>
</protein>
<sequence length="214" mass="24798">NTCYKNNDSFKYLFAPEINSFSVQSQFQNTNLIKVFMPKLIKLNNTYIFDNTKLTTLDLPSLQIIDGRSFGLGIFEKVNLPSLTRMKNLNHFNSCSQLKYFQAVNLEQIGSDCFRDCKALQTVIAPLATIGNDAFFNCSLLNTLSVRESNEYIFQNFKCSCNVCPKCQGTLRDCLRKGRRFPAMQKIKQFYFEYKELGGCKMKKKSHYKCYFQN</sequence>
<accession>A0A146KDD9</accession>
<dbReference type="Pfam" id="PF13306">
    <property type="entry name" value="LRR_5"/>
    <property type="match status" value="1"/>
</dbReference>
<dbReference type="EMBL" id="GDID01001833">
    <property type="protein sequence ID" value="JAP94773.1"/>
    <property type="molecule type" value="Transcribed_RNA"/>
</dbReference>
<proteinExistence type="predicted"/>
<name>A0A146KDD9_9EUKA</name>
<feature type="non-terminal residue" evidence="1">
    <location>
        <position position="214"/>
    </location>
</feature>
<dbReference type="InterPro" id="IPR032675">
    <property type="entry name" value="LRR_dom_sf"/>
</dbReference>
<reference evidence="1" key="1">
    <citation type="submission" date="2015-07" db="EMBL/GenBank/DDBJ databases">
        <title>Adaptation to a free-living lifestyle via gene acquisitions in the diplomonad Trepomonas sp. PC1.</title>
        <authorList>
            <person name="Xu F."/>
            <person name="Jerlstrom-Hultqvist J."/>
            <person name="Kolisko M."/>
            <person name="Simpson A.G.B."/>
            <person name="Roger A.J."/>
            <person name="Svard S.G."/>
            <person name="Andersson J.O."/>
        </authorList>
    </citation>
    <scope>NUCLEOTIDE SEQUENCE</scope>
    <source>
        <strain evidence="1">PC1</strain>
    </source>
</reference>
<dbReference type="AlphaFoldDB" id="A0A146KDD9"/>
<feature type="non-terminal residue" evidence="1">
    <location>
        <position position="1"/>
    </location>
</feature>
<gene>
    <name evidence="1" type="ORF">TPC1_12460</name>
</gene>
<dbReference type="InterPro" id="IPR026906">
    <property type="entry name" value="LRR_5"/>
</dbReference>
<dbReference type="SUPFAM" id="SSF52058">
    <property type="entry name" value="L domain-like"/>
    <property type="match status" value="1"/>
</dbReference>